<dbReference type="EMBL" id="AP025637">
    <property type="protein sequence ID" value="BDG72509.1"/>
    <property type="molecule type" value="Genomic_DNA"/>
</dbReference>
<dbReference type="SUPFAM" id="SSF52540">
    <property type="entry name" value="P-loop containing nucleoside triphosphate hydrolases"/>
    <property type="match status" value="1"/>
</dbReference>
<dbReference type="Proteomes" id="UP000831327">
    <property type="component" value="Chromosome"/>
</dbReference>
<evidence type="ECO:0008006" key="3">
    <source>
        <dbReference type="Google" id="ProtNLM"/>
    </source>
</evidence>
<reference evidence="1 2" key="1">
    <citation type="journal article" date="2016" name="Microbes Environ.">
        <title>Phylogenetically diverse aerobic anoxygenic phototrophic bacteria isolated from epilithic biofilms in Tama river, Japan.</title>
        <authorList>
            <person name="Hirose S."/>
            <person name="Matsuura K."/>
            <person name="Haruta S."/>
        </authorList>
    </citation>
    <scope>NUCLEOTIDE SEQUENCE [LARGE SCALE GENOMIC DNA]</scope>
    <source>
        <strain evidence="1 2">S08</strain>
    </source>
</reference>
<dbReference type="InterPro" id="IPR027417">
    <property type="entry name" value="P-loop_NTPase"/>
</dbReference>
<sequence>MLAHARSGSTMLMEFLNDQPDTSFAHEIFHREKLHLPPFMAKPTQDQAALRTRRDRDPRGFLAEAIAACPTRIFGFKWFRGHDATIRDHVVADPSWRVILLYRENFLALFASQRTARLTGRYIQRAGEPAPPPTLPFAPEEFLHEYELYRRFYAGLVAQCDQAGKAIHLVEYQHLSNPALLRNAARAIGIVAPVAAAPRMVKQGTTRMLERFDRPEIVRATLEHINRLHWLVEEDHFFATAPSASASVPV</sequence>
<name>A0ABM7Y3T3_9PROT</name>
<gene>
    <name evidence="1" type="ORF">Rmf_24380</name>
</gene>
<organism evidence="1 2">
    <name type="scientific">Roseomonas fluvialis</name>
    <dbReference type="NCBI Taxonomy" id="1750527"/>
    <lineage>
        <taxon>Bacteria</taxon>
        <taxon>Pseudomonadati</taxon>
        <taxon>Pseudomonadota</taxon>
        <taxon>Alphaproteobacteria</taxon>
        <taxon>Acetobacterales</taxon>
        <taxon>Roseomonadaceae</taxon>
        <taxon>Roseomonas</taxon>
    </lineage>
</organism>
<protein>
    <recommendedName>
        <fullName evidence="3">Sulfotransferase family protein</fullName>
    </recommendedName>
</protein>
<evidence type="ECO:0000313" key="1">
    <source>
        <dbReference type="EMBL" id="BDG72509.1"/>
    </source>
</evidence>
<dbReference type="Gene3D" id="3.40.50.300">
    <property type="entry name" value="P-loop containing nucleotide triphosphate hydrolases"/>
    <property type="match status" value="1"/>
</dbReference>
<accession>A0ABM7Y3T3</accession>
<keyword evidence="2" id="KW-1185">Reference proteome</keyword>
<proteinExistence type="predicted"/>
<evidence type="ECO:0000313" key="2">
    <source>
        <dbReference type="Proteomes" id="UP000831327"/>
    </source>
</evidence>